<dbReference type="InterPro" id="IPR011008">
    <property type="entry name" value="Dimeric_a/b-barrel"/>
</dbReference>
<dbReference type="InterPro" id="IPR009799">
    <property type="entry name" value="EthD_dom"/>
</dbReference>
<dbReference type="Pfam" id="PF07110">
    <property type="entry name" value="EthD"/>
    <property type="match status" value="1"/>
</dbReference>
<dbReference type="Gene3D" id="3.30.70.100">
    <property type="match status" value="1"/>
</dbReference>
<organism evidence="2 3">
    <name type="scientific">Halomarina rubra</name>
    <dbReference type="NCBI Taxonomy" id="2071873"/>
    <lineage>
        <taxon>Archaea</taxon>
        <taxon>Methanobacteriati</taxon>
        <taxon>Methanobacteriota</taxon>
        <taxon>Stenosarchaea group</taxon>
        <taxon>Halobacteria</taxon>
        <taxon>Halobacteriales</taxon>
        <taxon>Natronomonadaceae</taxon>
        <taxon>Halomarina</taxon>
    </lineage>
</organism>
<evidence type="ECO:0000259" key="1">
    <source>
        <dbReference type="Pfam" id="PF07110"/>
    </source>
</evidence>
<sequence length="107" mass="11994">MHKLVFGLSRADGMSFEEFRDYWLDDHAPVASELPGLRRYTVSFPSDPGRSQYDGFAQLYFDDEAALNAAMDSPEGAETARNIAEFTGDRMLQMVVEEHVVVGDEAE</sequence>
<dbReference type="SUPFAM" id="SSF54909">
    <property type="entry name" value="Dimeric alpha+beta barrel"/>
    <property type="match status" value="1"/>
</dbReference>
<reference evidence="2 3" key="1">
    <citation type="journal article" date="2019" name="Int. J. Syst. Evol. Microbiol.">
        <title>The Global Catalogue of Microorganisms (GCM) 10K type strain sequencing project: providing services to taxonomists for standard genome sequencing and annotation.</title>
        <authorList>
            <consortium name="The Broad Institute Genomics Platform"/>
            <consortium name="The Broad Institute Genome Sequencing Center for Infectious Disease"/>
            <person name="Wu L."/>
            <person name="Ma J."/>
        </authorList>
    </citation>
    <scope>NUCLEOTIDE SEQUENCE [LARGE SCALE GENOMIC DNA]</scope>
    <source>
        <strain evidence="2 3">CGMCC 1.12563</strain>
    </source>
</reference>
<comment type="caution">
    <text evidence="2">The sequence shown here is derived from an EMBL/GenBank/DDBJ whole genome shotgun (WGS) entry which is preliminary data.</text>
</comment>
<dbReference type="PANTHER" id="PTHR40260:SF2">
    <property type="entry name" value="BLR8190 PROTEIN"/>
    <property type="match status" value="1"/>
</dbReference>
<dbReference type="AlphaFoldDB" id="A0ABD6AU35"/>
<accession>A0ABD6AU35</accession>
<dbReference type="PANTHER" id="PTHR40260">
    <property type="entry name" value="BLR8190 PROTEIN"/>
    <property type="match status" value="1"/>
</dbReference>
<name>A0ABD6AU35_9EURY</name>
<protein>
    <submittedName>
        <fullName evidence="2">EthD family reductase</fullName>
    </submittedName>
</protein>
<dbReference type="EMBL" id="JBHUDC010000003">
    <property type="protein sequence ID" value="MFD1512881.1"/>
    <property type="molecule type" value="Genomic_DNA"/>
</dbReference>
<proteinExistence type="predicted"/>
<evidence type="ECO:0000313" key="3">
    <source>
        <dbReference type="Proteomes" id="UP001597187"/>
    </source>
</evidence>
<evidence type="ECO:0000313" key="2">
    <source>
        <dbReference type="EMBL" id="MFD1512881.1"/>
    </source>
</evidence>
<dbReference type="RefSeq" id="WP_250872855.1">
    <property type="nucleotide sequence ID" value="NZ_JALXFV010000003.1"/>
</dbReference>
<dbReference type="NCBIfam" id="TIGR02118">
    <property type="entry name" value="EthD family reductase"/>
    <property type="match status" value="1"/>
</dbReference>
<gene>
    <name evidence="2" type="ORF">ACFSBT_06255</name>
</gene>
<dbReference type="Proteomes" id="UP001597187">
    <property type="component" value="Unassembled WGS sequence"/>
</dbReference>
<keyword evidence="3" id="KW-1185">Reference proteome</keyword>
<feature type="domain" description="EthD" evidence="1">
    <location>
        <begin position="12"/>
        <end position="86"/>
    </location>
</feature>